<protein>
    <submittedName>
        <fullName evidence="1">Uncharacterized protein</fullName>
    </submittedName>
</protein>
<name>A0ACD4D708_9HYPH</name>
<keyword evidence="2" id="KW-1185">Reference proteome</keyword>
<dbReference type="EMBL" id="CP104973">
    <property type="protein sequence ID" value="UXN61495.1"/>
    <property type="molecule type" value="Genomic_DNA"/>
</dbReference>
<reference evidence="1" key="1">
    <citation type="submission" date="2022-09" db="EMBL/GenBank/DDBJ databases">
        <title>Interaction between co-microsymbionts with complementary sets of symbiotic genes in legume-rhizobium systems.</title>
        <authorList>
            <person name="Safronova V."/>
            <person name="Sazanova A."/>
            <person name="Afonin A."/>
            <person name="Chirak E."/>
        </authorList>
    </citation>
    <scope>NUCLEOTIDE SEQUENCE</scope>
    <source>
        <strain evidence="1">A18/3m</strain>
    </source>
</reference>
<dbReference type="Proteomes" id="UP001061991">
    <property type="component" value="Chromosome"/>
</dbReference>
<evidence type="ECO:0000313" key="1">
    <source>
        <dbReference type="EMBL" id="UXN61495.1"/>
    </source>
</evidence>
<accession>A0ACD4D708</accession>
<sequence length="638" mass="70329">MNFRYLLLFTALGLGACNGSDSSSPPLTDEGTFVPPVAVVDTGNTGNAGGTGDTGGGTKIIEPEPDPQQTARLKADILKAQGKIDDASEILRTAGLDEEAYRLYAPADYVLEDTTSYDGLPDAKLAAAVDEKPSVKRHKMTLNGETFWYTASAGHLTAYAKNPQKEDPQASIFYTAYTRDDLPKEGRPVTFFFNGGPGASSIYLHLASFAPKHVVIDALNVPDEWAKGRPQALPFIDSQESLIDRTDLVFVDIVPGTGFSQGIAPNSNRTFWTTDKDVDLSRQFITRYSNFNRRQESPKYLYGESYGGGIRVPKLTQALVDAGTTGYEKIGTVDTSRFKVLTGAVFHSPAFDYSSMNQIDGDFPSFAMVADALGKSTARTKETSNEDYAETLRGIATQYSADHKFIAQPYTDLETRIPPQFGTEGINYNQLNFMFYMLNLMPGYNFNVYDGRMHVKLAPDFVIGTQMPYDFNFFEEDALRNRITSYLPDYVNYKPKARYINASWQTPDPVRDKGPKLAFELWKGRDGASGLGNIVAAIARDPSLKLLTVHGYHDTVTPFHRSELDLKIAALDKRVPVKNFVGGHMIYYAQESRGPLIKTLDEFYDAPPYGTGPTIVKARDLVAASPVQRAPVPAKALH</sequence>
<organism evidence="1 2">
    <name type="scientific">Phyllobacterium zundukense</name>
    <dbReference type="NCBI Taxonomy" id="1867719"/>
    <lineage>
        <taxon>Bacteria</taxon>
        <taxon>Pseudomonadati</taxon>
        <taxon>Pseudomonadota</taxon>
        <taxon>Alphaproteobacteria</taxon>
        <taxon>Hyphomicrobiales</taxon>
        <taxon>Phyllobacteriaceae</taxon>
        <taxon>Phyllobacterium</taxon>
    </lineage>
</organism>
<evidence type="ECO:0000313" key="2">
    <source>
        <dbReference type="Proteomes" id="UP001061991"/>
    </source>
</evidence>
<gene>
    <name evidence="1" type="ORF">N8E88_15635</name>
</gene>
<proteinExistence type="predicted"/>